<comment type="subcellular location">
    <subcellularLocation>
        <location evidence="1">Cytoplasm</location>
        <location evidence="1">Nucleoid</location>
    </subcellularLocation>
</comment>
<feature type="region of interest" description="Disordered" evidence="5">
    <location>
        <begin position="100"/>
        <end position="150"/>
    </location>
</feature>
<organism evidence="7 8">
    <name type="scientific">Paraburkholderia elongata</name>
    <dbReference type="NCBI Taxonomy" id="2675747"/>
    <lineage>
        <taxon>Bacteria</taxon>
        <taxon>Pseudomonadati</taxon>
        <taxon>Pseudomonadota</taxon>
        <taxon>Betaproteobacteria</taxon>
        <taxon>Burkholderiales</taxon>
        <taxon>Burkholderiaceae</taxon>
        <taxon>Paraburkholderia</taxon>
    </lineage>
</organism>
<keyword evidence="4" id="KW-0238">DNA-binding</keyword>
<evidence type="ECO:0000313" key="7">
    <source>
        <dbReference type="EMBL" id="NPT58264.1"/>
    </source>
</evidence>
<evidence type="ECO:0000313" key="8">
    <source>
        <dbReference type="Proteomes" id="UP000655523"/>
    </source>
</evidence>
<dbReference type="EMBL" id="WOEZ01000154">
    <property type="protein sequence ID" value="NPT58264.1"/>
    <property type="molecule type" value="Genomic_DNA"/>
</dbReference>
<proteinExistence type="inferred from homology"/>
<dbReference type="AlphaFoldDB" id="A0A972NTS4"/>
<sequence>MATYHELKAQLADLARQVEEAKALEIQAVIDDIRAKVAEYGLTEKDIFGRRSHAQAKRAFISIPKYRDPKTGAEWTGHGRAPAWIKAVKDRTAFLIAGPAGAAPVKHTSRKTAGKGAASEKTTGSKVAETKSVRRVKRGSAGKETAQATE</sequence>
<accession>A0A972NTS4</accession>
<dbReference type="InterPro" id="IPR027444">
    <property type="entry name" value="H-NS_C_dom"/>
</dbReference>
<dbReference type="PANTHER" id="PTHR38097">
    <property type="match status" value="1"/>
</dbReference>
<dbReference type="SMART" id="SM00528">
    <property type="entry name" value="HNS"/>
    <property type="match status" value="1"/>
</dbReference>
<comment type="caution">
    <text evidence="7">The sequence shown here is derived from an EMBL/GenBank/DDBJ whole genome shotgun (WGS) entry which is preliminary data.</text>
</comment>
<keyword evidence="8" id="KW-1185">Reference proteome</keyword>
<evidence type="ECO:0000256" key="3">
    <source>
        <dbReference type="ARBA" id="ARBA00022490"/>
    </source>
</evidence>
<dbReference type="Pfam" id="PF00816">
    <property type="entry name" value="Histone_HNS"/>
    <property type="match status" value="1"/>
</dbReference>
<dbReference type="SUPFAM" id="SSF81273">
    <property type="entry name" value="H-NS histone-like proteins"/>
    <property type="match status" value="1"/>
</dbReference>
<protein>
    <submittedName>
        <fullName evidence="7">H-NS histone family protein</fullName>
    </submittedName>
</protein>
<dbReference type="Gene3D" id="4.10.430.30">
    <property type="match status" value="1"/>
</dbReference>
<evidence type="ECO:0000256" key="4">
    <source>
        <dbReference type="ARBA" id="ARBA00023125"/>
    </source>
</evidence>
<reference evidence="7 8" key="1">
    <citation type="submission" date="2019-11" db="EMBL/GenBank/DDBJ databases">
        <title>Metabolism of dissolved organic matter in forest soils.</title>
        <authorList>
            <person name="Cyle K.T."/>
            <person name="Wilhelm R.C."/>
            <person name="Martinez C.E."/>
        </authorList>
    </citation>
    <scope>NUCLEOTIDE SEQUENCE [LARGE SCALE GENOMIC DNA]</scope>
    <source>
        <strain evidence="7 8">5N</strain>
    </source>
</reference>
<dbReference type="GO" id="GO:0009295">
    <property type="term" value="C:nucleoid"/>
    <property type="evidence" value="ECO:0007669"/>
    <property type="project" value="UniProtKB-SubCell"/>
</dbReference>
<evidence type="ECO:0000256" key="2">
    <source>
        <dbReference type="ARBA" id="ARBA00010610"/>
    </source>
</evidence>
<name>A0A972NTS4_9BURK</name>
<gene>
    <name evidence="7" type="ORF">GNZ13_27795</name>
</gene>
<comment type="similarity">
    <text evidence="2">Belongs to the histone-like protein H-NS family.</text>
</comment>
<dbReference type="PANTHER" id="PTHR38097:SF2">
    <property type="entry name" value="DNA-BINDING PROTEIN STPA"/>
    <property type="match status" value="1"/>
</dbReference>
<evidence type="ECO:0000259" key="6">
    <source>
        <dbReference type="SMART" id="SM00528"/>
    </source>
</evidence>
<evidence type="ECO:0000256" key="1">
    <source>
        <dbReference type="ARBA" id="ARBA00004453"/>
    </source>
</evidence>
<dbReference type="Proteomes" id="UP000655523">
    <property type="component" value="Unassembled WGS sequence"/>
</dbReference>
<keyword evidence="3" id="KW-0963">Cytoplasm</keyword>
<feature type="domain" description="DNA-binding protein H-NS-like C-terminal" evidence="6">
    <location>
        <begin position="55"/>
        <end position="96"/>
    </location>
</feature>
<evidence type="ECO:0000256" key="5">
    <source>
        <dbReference type="SAM" id="MobiDB-lite"/>
    </source>
</evidence>
<dbReference type="GO" id="GO:0003677">
    <property type="term" value="F:DNA binding"/>
    <property type="evidence" value="ECO:0007669"/>
    <property type="project" value="UniProtKB-KW"/>
</dbReference>